<dbReference type="EMBL" id="KV875103">
    <property type="protein sequence ID" value="OIW24574.1"/>
    <property type="molecule type" value="Genomic_DNA"/>
</dbReference>
<reference evidence="11 12" key="1">
    <citation type="submission" date="2016-10" db="EMBL/GenBank/DDBJ databases">
        <title>Draft genome sequence of Coniochaeta ligniaria NRRL30616, a lignocellulolytic fungus for bioabatement of inhibitors in plant biomass hydrolysates.</title>
        <authorList>
            <consortium name="DOE Joint Genome Institute"/>
            <person name="Jimenez D.J."/>
            <person name="Hector R.E."/>
            <person name="Riley R."/>
            <person name="Sun H."/>
            <person name="Grigoriev I.V."/>
            <person name="Van Elsas J.D."/>
            <person name="Nichols N.N."/>
        </authorList>
    </citation>
    <scope>NUCLEOTIDE SEQUENCE [LARGE SCALE GENOMIC DNA]</scope>
    <source>
        <strain evidence="11 12">NRRL 30616</strain>
    </source>
</reference>
<keyword evidence="2" id="KW-0444">Lipid biosynthesis</keyword>
<name>A0A1J7IAU1_9PEZI</name>
<organism evidence="11 12">
    <name type="scientific">Coniochaeta ligniaria NRRL 30616</name>
    <dbReference type="NCBI Taxonomy" id="1408157"/>
    <lineage>
        <taxon>Eukaryota</taxon>
        <taxon>Fungi</taxon>
        <taxon>Dikarya</taxon>
        <taxon>Ascomycota</taxon>
        <taxon>Pezizomycotina</taxon>
        <taxon>Sordariomycetes</taxon>
        <taxon>Sordariomycetidae</taxon>
        <taxon>Coniochaetales</taxon>
        <taxon>Coniochaetaceae</taxon>
        <taxon>Coniochaeta</taxon>
    </lineage>
</organism>
<dbReference type="AlphaFoldDB" id="A0A1J7IAU1"/>
<evidence type="ECO:0000256" key="4">
    <source>
        <dbReference type="ARBA" id="ARBA00022692"/>
    </source>
</evidence>
<evidence type="ECO:0000256" key="10">
    <source>
        <dbReference type="SAM" id="Phobius"/>
    </source>
</evidence>
<evidence type="ECO:0000256" key="6">
    <source>
        <dbReference type="ARBA" id="ARBA00022989"/>
    </source>
</evidence>
<evidence type="ECO:0000256" key="2">
    <source>
        <dbReference type="ARBA" id="ARBA00022516"/>
    </source>
</evidence>
<evidence type="ECO:0000256" key="8">
    <source>
        <dbReference type="ARBA" id="ARBA00023136"/>
    </source>
</evidence>
<dbReference type="Pfam" id="PF01151">
    <property type="entry name" value="ELO"/>
    <property type="match status" value="1"/>
</dbReference>
<dbReference type="InterPro" id="IPR002076">
    <property type="entry name" value="ELO_fam"/>
</dbReference>
<evidence type="ECO:0000256" key="3">
    <source>
        <dbReference type="ARBA" id="ARBA00022679"/>
    </source>
</evidence>
<keyword evidence="4 10" id="KW-0812">Transmembrane</keyword>
<protein>
    <recommendedName>
        <fullName evidence="13">Very-long-chain 3-oxoacyl-CoA synthase</fullName>
    </recommendedName>
</protein>
<comment type="subcellular location">
    <subcellularLocation>
        <location evidence="1">Membrane</location>
        <topology evidence="1">Multi-pass membrane protein</topology>
    </subcellularLocation>
</comment>
<evidence type="ECO:0000313" key="11">
    <source>
        <dbReference type="EMBL" id="OIW24574.1"/>
    </source>
</evidence>
<dbReference type="InParanoid" id="A0A1J7IAU1"/>
<keyword evidence="3" id="KW-0808">Transferase</keyword>
<keyword evidence="9" id="KW-0275">Fatty acid biosynthesis</keyword>
<feature type="transmembrane region" description="Helical" evidence="10">
    <location>
        <begin position="49"/>
        <end position="67"/>
    </location>
</feature>
<evidence type="ECO:0000313" key="12">
    <source>
        <dbReference type="Proteomes" id="UP000182658"/>
    </source>
</evidence>
<keyword evidence="8 10" id="KW-0472">Membrane</keyword>
<accession>A0A1J7IAU1</accession>
<dbReference type="GO" id="GO:0009922">
    <property type="term" value="F:fatty acid elongase activity"/>
    <property type="evidence" value="ECO:0007669"/>
    <property type="project" value="InterPro"/>
</dbReference>
<dbReference type="OrthoDB" id="434092at2759"/>
<keyword evidence="12" id="KW-1185">Reference proteome</keyword>
<evidence type="ECO:0000256" key="9">
    <source>
        <dbReference type="ARBA" id="ARBA00023160"/>
    </source>
</evidence>
<evidence type="ECO:0000256" key="7">
    <source>
        <dbReference type="ARBA" id="ARBA00023098"/>
    </source>
</evidence>
<gene>
    <name evidence="11" type="ORF">CONLIGDRAFT_685538</name>
</gene>
<feature type="transmembrane region" description="Helical" evidence="10">
    <location>
        <begin position="7"/>
        <end position="29"/>
    </location>
</feature>
<evidence type="ECO:0000256" key="1">
    <source>
        <dbReference type="ARBA" id="ARBA00004141"/>
    </source>
</evidence>
<keyword evidence="5" id="KW-0276">Fatty acid metabolism</keyword>
<feature type="transmembrane region" description="Helical" evidence="10">
    <location>
        <begin position="127"/>
        <end position="145"/>
    </location>
</feature>
<keyword evidence="7" id="KW-0443">Lipid metabolism</keyword>
<feature type="transmembrane region" description="Helical" evidence="10">
    <location>
        <begin position="88"/>
        <end position="107"/>
    </location>
</feature>
<evidence type="ECO:0008006" key="13">
    <source>
        <dbReference type="Google" id="ProtNLM"/>
    </source>
</evidence>
<dbReference type="GO" id="GO:0016020">
    <property type="term" value="C:membrane"/>
    <property type="evidence" value="ECO:0007669"/>
    <property type="project" value="UniProtKB-SubCell"/>
</dbReference>
<dbReference type="GO" id="GO:0006633">
    <property type="term" value="P:fatty acid biosynthetic process"/>
    <property type="evidence" value="ECO:0007669"/>
    <property type="project" value="UniProtKB-KW"/>
</dbReference>
<proteinExistence type="predicted"/>
<evidence type="ECO:0000256" key="5">
    <source>
        <dbReference type="ARBA" id="ARBA00022832"/>
    </source>
</evidence>
<dbReference type="Proteomes" id="UP000182658">
    <property type="component" value="Unassembled WGS sequence"/>
</dbReference>
<sequence length="201" mass="22756">MQVERTAIPYSPVATTLVHTLVFVLLWTILQHYATSHGPFPVARRISKLHNILYSILNIPRLGLILLSSPHNDFLARRIYHLIRIYEYLDILTVCASGSPIALHFAVHHLTTPWLTLCRVLYNSDGWRIGAALNVLHHVIMYAYFGGLTSVRRMLPVTGMVQLVIGLIVEAIIVRESIQDERGLFVRELRQGKDAEKVNGS</sequence>
<keyword evidence="6 10" id="KW-1133">Transmembrane helix</keyword>
<feature type="transmembrane region" description="Helical" evidence="10">
    <location>
        <begin position="157"/>
        <end position="174"/>
    </location>
</feature>